<feature type="compositionally biased region" description="Acidic residues" evidence="2">
    <location>
        <begin position="525"/>
        <end position="534"/>
    </location>
</feature>
<protein>
    <submittedName>
        <fullName evidence="3">Uncharacterized protein</fullName>
    </submittedName>
</protein>
<dbReference type="EMBL" id="WUAV01000002">
    <property type="protein sequence ID" value="KAF1767077.1"/>
    <property type="molecule type" value="Genomic_DNA"/>
</dbReference>
<proteinExistence type="predicted"/>
<evidence type="ECO:0000256" key="2">
    <source>
        <dbReference type="SAM" id="MobiDB-lite"/>
    </source>
</evidence>
<evidence type="ECO:0000313" key="3">
    <source>
        <dbReference type="EMBL" id="KAF1767077.1"/>
    </source>
</evidence>
<name>A0A6A5HKI2_CAERE</name>
<evidence type="ECO:0000313" key="4">
    <source>
        <dbReference type="Proteomes" id="UP000483820"/>
    </source>
</evidence>
<feature type="coiled-coil region" evidence="1">
    <location>
        <begin position="229"/>
        <end position="256"/>
    </location>
</feature>
<evidence type="ECO:0000256" key="1">
    <source>
        <dbReference type="SAM" id="Coils"/>
    </source>
</evidence>
<feature type="region of interest" description="Disordered" evidence="2">
    <location>
        <begin position="1"/>
        <end position="31"/>
    </location>
</feature>
<dbReference type="CTD" id="9804280"/>
<dbReference type="Proteomes" id="UP000483820">
    <property type="component" value="Chromosome II"/>
</dbReference>
<comment type="caution">
    <text evidence="3">The sequence shown here is derived from an EMBL/GenBank/DDBJ whole genome shotgun (WGS) entry which is preliminary data.</text>
</comment>
<dbReference type="RefSeq" id="XP_003109979.2">
    <property type="nucleotide sequence ID" value="XM_003109931.2"/>
</dbReference>
<feature type="region of interest" description="Disordered" evidence="2">
    <location>
        <begin position="493"/>
        <end position="534"/>
    </location>
</feature>
<gene>
    <name evidence="3" type="ORF">GCK72_007035</name>
</gene>
<dbReference type="GeneID" id="9804280"/>
<feature type="compositionally biased region" description="Polar residues" evidence="2">
    <location>
        <begin position="1"/>
        <end position="13"/>
    </location>
</feature>
<sequence length="534" mass="61137">MGSIQSCDTSQPNESEPSTSLGPPPPPLSDQSVEQLIKYIEKQLERKKHVDFLELAEKLKPRMNSFLVPLGDEHCSAFKKVEQRQSAPDPQPQSLLMFKPFTLADNPENLQRPITIVSQSVEQMDAPPKLTAEVLKEVDNFTSSTQSEIPGCSDSAMPKLVAMVNKFNFNFNRINSSESFVTTPNGKMVVPNSMISKSPMRNFPSQFLGSEMKRCQASSPDAFKFLYPSEENEKKVEHLEKKVEDLEKLLEEEKLKQVGILERTNAWHAHNCTYEWFWGRELARMYHKYKHFEKVAKTLMEKQQLGESSGEMPRDLLKAPSPIIPLPPMRPPDLYATETIPPPVTLVEENFLRAHYDARAKIKKDHGHPEKLDPKSDAYKELLAKAIENCATCSLYKDPKLKIRTALFSAISTEEMPQLVKNPPGAYLLYRKWRDTNNGWLTNLDISKDWTAIRTAKGPEFWEWRNRANTLYDEHVDQLVKGYIRVEERRGRRRKRSMWDTKRRTKKSNDASSGGKKKAVVGSEEASEPIEIDS</sequence>
<dbReference type="AlphaFoldDB" id="A0A6A5HKI2"/>
<organism evidence="3 4">
    <name type="scientific">Caenorhabditis remanei</name>
    <name type="common">Caenorhabditis vulgaris</name>
    <dbReference type="NCBI Taxonomy" id="31234"/>
    <lineage>
        <taxon>Eukaryota</taxon>
        <taxon>Metazoa</taxon>
        <taxon>Ecdysozoa</taxon>
        <taxon>Nematoda</taxon>
        <taxon>Chromadorea</taxon>
        <taxon>Rhabditida</taxon>
        <taxon>Rhabditina</taxon>
        <taxon>Rhabditomorpha</taxon>
        <taxon>Rhabditoidea</taxon>
        <taxon>Rhabditidae</taxon>
        <taxon>Peloderinae</taxon>
        <taxon>Caenorhabditis</taxon>
    </lineage>
</organism>
<reference evidence="3 4" key="1">
    <citation type="submission" date="2019-12" db="EMBL/GenBank/DDBJ databases">
        <title>Chromosome-level assembly of the Caenorhabditis remanei genome.</title>
        <authorList>
            <person name="Teterina A.A."/>
            <person name="Willis J.H."/>
            <person name="Phillips P.C."/>
        </authorList>
    </citation>
    <scope>NUCLEOTIDE SEQUENCE [LARGE SCALE GENOMIC DNA]</scope>
    <source>
        <strain evidence="3 4">PX506</strain>
        <tissue evidence="3">Whole organism</tissue>
    </source>
</reference>
<keyword evidence="1" id="KW-0175">Coiled coil</keyword>
<accession>A0A6A5HKI2</accession>
<dbReference type="KEGG" id="crq:GCK72_007035"/>